<sequence>CAENFCLSFLPGDRTATKRQQHFAGTSLRNLRSTRTKKIELNLYPPPVFVDSIFWTANAGSSSAHNSSTAVITCFASMFTE</sequence>
<reference evidence="1 2" key="1">
    <citation type="submission" date="2020-02" db="EMBL/GenBank/DDBJ databases">
        <authorList>
            <person name="Ferguson B K."/>
        </authorList>
    </citation>
    <scope>NUCLEOTIDE SEQUENCE [LARGE SCALE GENOMIC DNA]</scope>
</reference>
<accession>A0A6H5HS20</accession>
<name>A0A6H5HS20_9HEMI</name>
<evidence type="ECO:0000313" key="2">
    <source>
        <dbReference type="Proteomes" id="UP000479000"/>
    </source>
</evidence>
<dbReference type="AlphaFoldDB" id="A0A6H5HS20"/>
<protein>
    <submittedName>
        <fullName evidence="1">Uncharacterized protein</fullName>
    </submittedName>
</protein>
<evidence type="ECO:0000313" key="1">
    <source>
        <dbReference type="EMBL" id="CAB0020912.1"/>
    </source>
</evidence>
<proteinExistence type="predicted"/>
<keyword evidence="2" id="KW-1185">Reference proteome</keyword>
<dbReference type="Proteomes" id="UP000479000">
    <property type="component" value="Unassembled WGS sequence"/>
</dbReference>
<dbReference type="EMBL" id="CADCXU010036050">
    <property type="protein sequence ID" value="CAB0020912.1"/>
    <property type="molecule type" value="Genomic_DNA"/>
</dbReference>
<gene>
    <name evidence="1" type="ORF">NTEN_LOCUS24439</name>
</gene>
<organism evidence="1 2">
    <name type="scientific">Nesidiocoris tenuis</name>
    <dbReference type="NCBI Taxonomy" id="355587"/>
    <lineage>
        <taxon>Eukaryota</taxon>
        <taxon>Metazoa</taxon>
        <taxon>Ecdysozoa</taxon>
        <taxon>Arthropoda</taxon>
        <taxon>Hexapoda</taxon>
        <taxon>Insecta</taxon>
        <taxon>Pterygota</taxon>
        <taxon>Neoptera</taxon>
        <taxon>Paraneoptera</taxon>
        <taxon>Hemiptera</taxon>
        <taxon>Heteroptera</taxon>
        <taxon>Panheteroptera</taxon>
        <taxon>Cimicomorpha</taxon>
        <taxon>Miridae</taxon>
        <taxon>Dicyphina</taxon>
        <taxon>Nesidiocoris</taxon>
    </lineage>
</organism>
<feature type="non-terminal residue" evidence="1">
    <location>
        <position position="1"/>
    </location>
</feature>